<dbReference type="EMBL" id="JARJBB010000062">
    <property type="protein sequence ID" value="MDF3303285.1"/>
    <property type="molecule type" value="Genomic_DNA"/>
</dbReference>
<comment type="caution">
    <text evidence="1">The sequence shown here is derived from an EMBL/GenBank/DDBJ whole genome shotgun (WGS) entry which is preliminary data.</text>
</comment>
<keyword evidence="2" id="KW-1185">Reference proteome</keyword>
<protein>
    <submittedName>
        <fullName evidence="1">Uncharacterized protein</fullName>
    </submittedName>
</protein>
<evidence type="ECO:0000313" key="1">
    <source>
        <dbReference type="EMBL" id="MDF3303285.1"/>
    </source>
</evidence>
<accession>A0ABT6AF67</accession>
<reference evidence="1 2" key="1">
    <citation type="submission" date="2023-03" db="EMBL/GenBank/DDBJ databases">
        <title>Draft genome sequence of Streptomyces sp. K1PA1 isolated from peat swamp forest in Thailand.</title>
        <authorList>
            <person name="Klaysubun C."/>
            <person name="Duangmal K."/>
        </authorList>
    </citation>
    <scope>NUCLEOTIDE SEQUENCE [LARGE SCALE GENOMIC DNA]</scope>
    <source>
        <strain evidence="1 2">K1PA1</strain>
    </source>
</reference>
<dbReference type="RefSeq" id="WP_276112816.1">
    <property type="nucleotide sequence ID" value="NZ_JARJBB010000062.1"/>
</dbReference>
<sequence>MKHTRQTIATRVSIDGILGPLDCTLDPSNRWNGWLSPHFTLDAARELSAQTLRLAEEDGYDCVDTIHVIEGRADSQDTVHLLEGGPRRHYDEEDDTEENLAIAVRIPWRSLSRGATATIAPATQQARKAARKRKITGRGAPRAVVVHIRWQYLDEGSDTAANIVRPDDEGLYPIGGWEWTWSFASWWCACGQDSVWHETQCPCGLTRDAQPKTPLGTAGVEVGKILRAVTPQATSALVDITGLARVCAVFAGDSEIDTADDTGPFDTETLGWADEVLRMAMDNAVPEDIVASGWELVPDERSAALYRITFPAALAD</sequence>
<gene>
    <name evidence="1" type="ORF">P3H78_32715</name>
</gene>
<organism evidence="1 2">
    <name type="scientific">Streptomyces tropicalis</name>
    <dbReference type="NCBI Taxonomy" id="3034234"/>
    <lineage>
        <taxon>Bacteria</taxon>
        <taxon>Bacillati</taxon>
        <taxon>Actinomycetota</taxon>
        <taxon>Actinomycetes</taxon>
        <taxon>Kitasatosporales</taxon>
        <taxon>Streptomycetaceae</taxon>
        <taxon>Streptomyces</taxon>
    </lineage>
</organism>
<proteinExistence type="predicted"/>
<name>A0ABT6AF67_9ACTN</name>
<dbReference type="Proteomes" id="UP001221150">
    <property type="component" value="Unassembled WGS sequence"/>
</dbReference>
<evidence type="ECO:0000313" key="2">
    <source>
        <dbReference type="Proteomes" id="UP001221150"/>
    </source>
</evidence>